<dbReference type="eggNOG" id="COG0584">
    <property type="taxonomic scope" value="Bacteria"/>
</dbReference>
<evidence type="ECO:0000313" key="4">
    <source>
        <dbReference type="Proteomes" id="UP000004959"/>
    </source>
</evidence>
<keyword evidence="1" id="KW-1133">Transmembrane helix</keyword>
<dbReference type="Pfam" id="PF10110">
    <property type="entry name" value="GPDPase_memb"/>
    <property type="match status" value="1"/>
</dbReference>
<proteinExistence type="predicted"/>
<dbReference type="RefSeq" id="WP_007745504.1">
    <property type="nucleotide sequence ID" value="NZ_CM001398.1"/>
</dbReference>
<dbReference type="HOGENOM" id="CLU_030006_15_3_9"/>
<feature type="transmembrane region" description="Helical" evidence="1">
    <location>
        <begin position="108"/>
        <end position="129"/>
    </location>
</feature>
<evidence type="ECO:0000259" key="2">
    <source>
        <dbReference type="PROSITE" id="PS51704"/>
    </source>
</evidence>
<dbReference type="SUPFAM" id="SSF51695">
    <property type="entry name" value="PLC-like phosphodiesterases"/>
    <property type="match status" value="1"/>
</dbReference>
<protein>
    <submittedName>
        <fullName evidence="3">Glycerophosphoryl diester phosphodiesterase</fullName>
    </submittedName>
</protein>
<reference evidence="3 4" key="1">
    <citation type="journal article" date="2012" name="PLoS ONE">
        <title>Functional divergence in the genus oenococcus as predicted by genome sequencing of the newly-described species, Oenococcus kitaharae.</title>
        <authorList>
            <person name="Borneman A.R."/>
            <person name="McCarthy J.M."/>
            <person name="Chambers P.J."/>
            <person name="Bartowsky E.J."/>
        </authorList>
    </citation>
    <scope>NUCLEOTIDE SEQUENCE [LARGE SCALE GENOMIC DNA]</scope>
    <source>
        <strain evidence="4">DSM17330</strain>
    </source>
</reference>
<sequence length="568" mass="65767">MPFRQAHKRKIPGSMDMTIIVILVFLLVFNWLANFLFQFANQLMPQIDHILSWPLSNWLNLFLGLACYILIWLAFVWSIQLFFFYFLAIKHRNTRWSGMRLRYFHPGLHMMCLWLLLAALPLANIGYKLPLATLIKLPDFIIQPFAGNIFLIAAILLGLICFWLFTIKFLQVIPAVMSGQSFFQALRYSWKEMPTKKILHLCLILFINVIVLSVITGIVFAVQTLVDHLVFLSARLFANSLMILFTAILYAATYELLKNIFKQSFPVENHFLYQKRRPRISFQQAAAAVLATVAVGAASCLLADNFFPRLDRIPLVISHKGSNGNNGVPNSLQSLVSTVRVKPDYIELDVHYTKDHQFVVVHDDNLKTLTGHKLQAEHVTLKRLKRLTMTYRGHKAKMVSLREYMNRAQDHQQKLLVEIKTPPMVQQSSTLTKTFLRQYGSALLRHGDLLHSLNQNVMRQIHTKQPRLKVGFIVSYNTESLPGGDNNFYTTEYSTLNNMLVKKIHRQHKRIFAWTANDRQAMQWLSVMNVDSIITDYPQRLKSILAAPRRLSYNQALLRYMLTIRQVY</sequence>
<feature type="domain" description="GP-PDE" evidence="2">
    <location>
        <begin position="314"/>
        <end position="545"/>
    </location>
</feature>
<keyword evidence="4" id="KW-1185">Reference proteome</keyword>
<dbReference type="Pfam" id="PF03009">
    <property type="entry name" value="GDPD"/>
    <property type="match status" value="1"/>
</dbReference>
<dbReference type="InterPro" id="IPR018476">
    <property type="entry name" value="GlyceroP-diester-Pdiesterase_M"/>
</dbReference>
<evidence type="ECO:0000313" key="3">
    <source>
        <dbReference type="EMBL" id="EHN58904.1"/>
    </source>
</evidence>
<feature type="transmembrane region" description="Helical" evidence="1">
    <location>
        <begin position="228"/>
        <end position="252"/>
    </location>
</feature>
<dbReference type="Gene3D" id="3.20.20.190">
    <property type="entry name" value="Phosphatidylinositol (PI) phosphodiesterase"/>
    <property type="match status" value="1"/>
</dbReference>
<dbReference type="AlphaFoldDB" id="G9WI19"/>
<feature type="transmembrane region" description="Helical" evidence="1">
    <location>
        <begin position="149"/>
        <end position="177"/>
    </location>
</feature>
<dbReference type="CDD" id="cd08579">
    <property type="entry name" value="GDPD_memb_like"/>
    <property type="match status" value="1"/>
</dbReference>
<feature type="transmembrane region" description="Helical" evidence="1">
    <location>
        <begin position="285"/>
        <end position="307"/>
    </location>
</feature>
<organism evidence="3 4">
    <name type="scientific">Oenococcus kitaharae DSM 17330</name>
    <dbReference type="NCBI Taxonomy" id="1045004"/>
    <lineage>
        <taxon>Bacteria</taxon>
        <taxon>Bacillati</taxon>
        <taxon>Bacillota</taxon>
        <taxon>Bacilli</taxon>
        <taxon>Lactobacillales</taxon>
        <taxon>Lactobacillaceae</taxon>
        <taxon>Oenococcus</taxon>
    </lineage>
</organism>
<feature type="transmembrane region" description="Helical" evidence="1">
    <location>
        <begin position="20"/>
        <end position="41"/>
    </location>
</feature>
<dbReference type="PATRIC" id="fig|1045004.4.peg.798"/>
<dbReference type="EMBL" id="AFVZ01000001">
    <property type="protein sequence ID" value="EHN58904.1"/>
    <property type="molecule type" value="Genomic_DNA"/>
</dbReference>
<name>G9WI19_9LACO</name>
<accession>G9WI19</accession>
<dbReference type="GO" id="GO:0008081">
    <property type="term" value="F:phosphoric diester hydrolase activity"/>
    <property type="evidence" value="ECO:0007669"/>
    <property type="project" value="InterPro"/>
</dbReference>
<keyword evidence="1" id="KW-0472">Membrane</keyword>
<gene>
    <name evidence="3" type="ORF">OKIT_0795</name>
</gene>
<keyword evidence="1" id="KW-0812">Transmembrane</keyword>
<comment type="caution">
    <text evidence="3">The sequence shown here is derived from an EMBL/GenBank/DDBJ whole genome shotgun (WGS) entry which is preliminary data.</text>
</comment>
<dbReference type="PANTHER" id="PTHR46211">
    <property type="entry name" value="GLYCEROPHOSPHORYL DIESTER PHOSPHODIESTERASE"/>
    <property type="match status" value="1"/>
</dbReference>
<feature type="transmembrane region" description="Helical" evidence="1">
    <location>
        <begin position="198"/>
        <end position="222"/>
    </location>
</feature>
<dbReference type="STRING" id="336988.NT96_08385"/>
<feature type="transmembrane region" description="Helical" evidence="1">
    <location>
        <begin position="61"/>
        <end position="87"/>
    </location>
</feature>
<dbReference type="PROSITE" id="PS51704">
    <property type="entry name" value="GP_PDE"/>
    <property type="match status" value="1"/>
</dbReference>
<dbReference type="InterPro" id="IPR017946">
    <property type="entry name" value="PLC-like_Pdiesterase_TIM-brl"/>
</dbReference>
<dbReference type="Proteomes" id="UP000004959">
    <property type="component" value="Chromosome"/>
</dbReference>
<dbReference type="InterPro" id="IPR030395">
    <property type="entry name" value="GP_PDE_dom"/>
</dbReference>
<dbReference type="PANTHER" id="PTHR46211:SF8">
    <property type="entry name" value="PHOSPHODIESTERASE"/>
    <property type="match status" value="1"/>
</dbReference>
<evidence type="ECO:0000256" key="1">
    <source>
        <dbReference type="SAM" id="Phobius"/>
    </source>
</evidence>
<dbReference type="GO" id="GO:0006629">
    <property type="term" value="P:lipid metabolic process"/>
    <property type="evidence" value="ECO:0007669"/>
    <property type="project" value="InterPro"/>
</dbReference>